<dbReference type="InterPro" id="IPR038765">
    <property type="entry name" value="Papain-like_cys_pep_sf"/>
</dbReference>
<keyword evidence="2" id="KW-0645">Protease</keyword>
<evidence type="ECO:0000259" key="6">
    <source>
        <dbReference type="PROSITE" id="PS51935"/>
    </source>
</evidence>
<evidence type="ECO:0000313" key="8">
    <source>
        <dbReference type="Proteomes" id="UP000324726"/>
    </source>
</evidence>
<feature type="compositionally biased region" description="Low complexity" evidence="5">
    <location>
        <begin position="413"/>
        <end position="471"/>
    </location>
</feature>
<evidence type="ECO:0000256" key="5">
    <source>
        <dbReference type="SAM" id="MobiDB-lite"/>
    </source>
</evidence>
<dbReference type="Proteomes" id="UP000324726">
    <property type="component" value="Unassembled WGS sequence"/>
</dbReference>
<evidence type="ECO:0000256" key="3">
    <source>
        <dbReference type="ARBA" id="ARBA00022801"/>
    </source>
</evidence>
<evidence type="ECO:0000313" key="7">
    <source>
        <dbReference type="EMBL" id="TYR21005.1"/>
    </source>
</evidence>
<dbReference type="GO" id="GO:0008234">
    <property type="term" value="F:cysteine-type peptidase activity"/>
    <property type="evidence" value="ECO:0007669"/>
    <property type="project" value="UniProtKB-KW"/>
</dbReference>
<feature type="region of interest" description="Disordered" evidence="5">
    <location>
        <begin position="262"/>
        <end position="366"/>
    </location>
</feature>
<dbReference type="PROSITE" id="PS51935">
    <property type="entry name" value="NLPC_P60"/>
    <property type="match status" value="1"/>
</dbReference>
<dbReference type="AlphaFoldDB" id="A0A5D4G0E2"/>
<accession>A0A5D4G0E2</accession>
<feature type="compositionally biased region" description="Basic and acidic residues" evidence="5">
    <location>
        <begin position="118"/>
        <end position="127"/>
    </location>
</feature>
<organism evidence="7 8">
    <name type="scientific">Corynebacterium urealyticum</name>
    <dbReference type="NCBI Taxonomy" id="43771"/>
    <lineage>
        <taxon>Bacteria</taxon>
        <taxon>Bacillati</taxon>
        <taxon>Actinomycetota</taxon>
        <taxon>Actinomycetes</taxon>
        <taxon>Mycobacteriales</taxon>
        <taxon>Corynebacteriaceae</taxon>
        <taxon>Corynebacterium</taxon>
    </lineage>
</organism>
<name>A0A5D4G0E2_9CORY</name>
<feature type="compositionally biased region" description="Basic and acidic residues" evidence="5">
    <location>
        <begin position="284"/>
        <end position="297"/>
    </location>
</feature>
<dbReference type="SUPFAM" id="SSF54001">
    <property type="entry name" value="Cysteine proteinases"/>
    <property type="match status" value="1"/>
</dbReference>
<evidence type="ECO:0000256" key="1">
    <source>
        <dbReference type="ARBA" id="ARBA00007074"/>
    </source>
</evidence>
<dbReference type="InterPro" id="IPR051794">
    <property type="entry name" value="PG_Endopeptidase_C40"/>
</dbReference>
<dbReference type="Pfam" id="PF00877">
    <property type="entry name" value="NLPC_P60"/>
    <property type="match status" value="1"/>
</dbReference>
<feature type="compositionally biased region" description="Basic and acidic residues" evidence="5">
    <location>
        <begin position="94"/>
        <end position="103"/>
    </location>
</feature>
<dbReference type="NCBIfam" id="NF046048">
    <property type="entry name" value="NlpC_P60_DIP1281"/>
    <property type="match status" value="1"/>
</dbReference>
<proteinExistence type="inferred from homology"/>
<dbReference type="Gene3D" id="6.10.250.3150">
    <property type="match status" value="1"/>
</dbReference>
<dbReference type="PANTHER" id="PTHR47359">
    <property type="entry name" value="PEPTIDOGLYCAN DL-ENDOPEPTIDASE CWLO"/>
    <property type="match status" value="1"/>
</dbReference>
<sequence>MWTSTVNQETFNVLSRPSIGRNDTANIARSSRTLLAVAVTAGIYAHTATAPALADDQESVEAYLADLVDQTSSKQSEVDNILNQMGGIREAANKSRVDLERSQKAAQEAQDKTLSARKRLDSAEKDVNTAQEKLNEIARSAYKQGGHTAPVTLAAGADSAASQMDRASYVRLATEKQQGVVNRLDLSRTQSANEESRLRASREAADNAVQNAVKAHQTAVDTLRNSQQRLQQISAEYQKLKRQAEQAQAKLRAAKSAIETLANQKPKASSFEKRAAAEKAANLVEKKAEKDSDKKSEQPSAPQQNTPQTEEATSGNNTAESTAASTETQAPSEAPTPDTAVIAAPETPATFEQSNAGDDHRQKAIDGLIAAGQDAFRAGATATANGQDRAAALRAAGEAGRNTAGQHYDQLVANAGSAQTAQTAQTAPSATEAPSQNQTATTPATTPESAQEPAEQQAEQTAEAETQDQTDNPAQQAESQGILINPETGLQEERPGEMPPVTAPDNDNLPAADTTVDTSGTAEEKIERVIDRAMSQLGVQYAWGGGNANGPTLGIRDWGVADTYGDYQKIGFDCSGLTLYAFAAVGLDIGHYTGYQYNQGRKIPVSEIKRGDMLFWGPNAEFHVAIYLGDGKMIEAPQSGDVVKISDVRYNGMSPYAVRMIE</sequence>
<gene>
    <name evidence="7" type="ORF">FYJ87_03900</name>
</gene>
<keyword evidence="3 7" id="KW-0378">Hydrolase</keyword>
<feature type="region of interest" description="Disordered" evidence="5">
    <location>
        <begin position="393"/>
        <end position="523"/>
    </location>
</feature>
<protein>
    <submittedName>
        <fullName evidence="7">Cell wall hydrolase</fullName>
    </submittedName>
</protein>
<feature type="region of interest" description="Disordered" evidence="5">
    <location>
        <begin position="94"/>
        <end position="127"/>
    </location>
</feature>
<comment type="similarity">
    <text evidence="1">Belongs to the peptidase C40 family.</text>
</comment>
<reference evidence="7 8" key="1">
    <citation type="submission" date="2019-08" db="EMBL/GenBank/DDBJ databases">
        <title>Draft genome of C. urealyticum strain VH4248.</title>
        <authorList>
            <person name="Navas J."/>
        </authorList>
    </citation>
    <scope>NUCLEOTIDE SEQUENCE [LARGE SCALE GENOMIC DNA]</scope>
    <source>
        <strain evidence="7 8">VH4248</strain>
    </source>
</reference>
<dbReference type="GO" id="GO:0006508">
    <property type="term" value="P:proteolysis"/>
    <property type="evidence" value="ECO:0007669"/>
    <property type="project" value="UniProtKB-KW"/>
</dbReference>
<feature type="compositionally biased region" description="Polar residues" evidence="5">
    <location>
        <begin position="298"/>
        <end position="311"/>
    </location>
</feature>
<comment type="caution">
    <text evidence="7">The sequence shown here is derived from an EMBL/GenBank/DDBJ whole genome shotgun (WGS) entry which is preliminary data.</text>
</comment>
<feature type="domain" description="NlpC/P60" evidence="6">
    <location>
        <begin position="523"/>
        <end position="662"/>
    </location>
</feature>
<dbReference type="EMBL" id="VSZI01000001">
    <property type="protein sequence ID" value="TYR21005.1"/>
    <property type="molecule type" value="Genomic_DNA"/>
</dbReference>
<dbReference type="Gene3D" id="3.90.1720.10">
    <property type="entry name" value="endopeptidase domain like (from Nostoc punctiforme)"/>
    <property type="match status" value="1"/>
</dbReference>
<dbReference type="PANTHER" id="PTHR47359:SF3">
    <property type="entry name" value="NLP_P60 DOMAIN-CONTAINING PROTEIN-RELATED"/>
    <property type="match status" value="1"/>
</dbReference>
<evidence type="ECO:0000256" key="2">
    <source>
        <dbReference type="ARBA" id="ARBA00022670"/>
    </source>
</evidence>
<keyword evidence="4" id="KW-0788">Thiol protease</keyword>
<evidence type="ECO:0000256" key="4">
    <source>
        <dbReference type="ARBA" id="ARBA00022807"/>
    </source>
</evidence>
<dbReference type="InterPro" id="IPR000064">
    <property type="entry name" value="NLP_P60_dom"/>
</dbReference>
<feature type="compositionally biased region" description="Low complexity" evidence="5">
    <location>
        <begin position="312"/>
        <end position="333"/>
    </location>
</feature>